<evidence type="ECO:0000259" key="3">
    <source>
        <dbReference type="PROSITE" id="PS51898"/>
    </source>
</evidence>
<dbReference type="PROSITE" id="PS51898">
    <property type="entry name" value="TYR_RECOMBINASE"/>
    <property type="match status" value="1"/>
</dbReference>
<evidence type="ECO:0000256" key="1">
    <source>
        <dbReference type="ARBA" id="ARBA00023172"/>
    </source>
</evidence>
<evidence type="ECO:0000256" key="2">
    <source>
        <dbReference type="SAM" id="MobiDB-lite"/>
    </source>
</evidence>
<dbReference type="Gene3D" id="1.10.443.10">
    <property type="entry name" value="Intergrase catalytic core"/>
    <property type="match status" value="1"/>
</dbReference>
<keyword evidence="1" id="KW-0233">DNA recombination</keyword>
<name>A0A845HDM6_9BURK</name>
<dbReference type="GO" id="GO:0006310">
    <property type="term" value="P:DNA recombination"/>
    <property type="evidence" value="ECO:0007669"/>
    <property type="project" value="UniProtKB-KW"/>
</dbReference>
<dbReference type="InterPro" id="IPR002104">
    <property type="entry name" value="Integrase_catalytic"/>
</dbReference>
<dbReference type="SUPFAM" id="SSF56349">
    <property type="entry name" value="DNA breaking-rejoining enzymes"/>
    <property type="match status" value="1"/>
</dbReference>
<dbReference type="EMBL" id="WWCV01000011">
    <property type="protein sequence ID" value="MYN16748.1"/>
    <property type="molecule type" value="Genomic_DNA"/>
</dbReference>
<dbReference type="Proteomes" id="UP000484875">
    <property type="component" value="Unassembled WGS sequence"/>
</dbReference>
<dbReference type="RefSeq" id="WP_161089435.1">
    <property type="nucleotide sequence ID" value="NZ_WWCV01000011.1"/>
</dbReference>
<dbReference type="GO" id="GO:0015074">
    <property type="term" value="P:DNA integration"/>
    <property type="evidence" value="ECO:0007669"/>
    <property type="project" value="InterPro"/>
</dbReference>
<proteinExistence type="predicted"/>
<gene>
    <name evidence="4" type="ORF">GTP81_08280</name>
</gene>
<dbReference type="Pfam" id="PF00589">
    <property type="entry name" value="Phage_integrase"/>
    <property type="match status" value="1"/>
</dbReference>
<dbReference type="GO" id="GO:0003677">
    <property type="term" value="F:DNA binding"/>
    <property type="evidence" value="ECO:0007669"/>
    <property type="project" value="InterPro"/>
</dbReference>
<reference evidence="4 5" key="1">
    <citation type="submission" date="2019-12" db="EMBL/GenBank/DDBJ databases">
        <title>Novel species isolated from a subtropical stream in China.</title>
        <authorList>
            <person name="Lu H."/>
        </authorList>
    </citation>
    <scope>NUCLEOTIDE SEQUENCE [LARGE SCALE GENOMIC DNA]</scope>
    <source>
        <strain evidence="4 5">FT107W</strain>
    </source>
</reference>
<comment type="caution">
    <text evidence="4">The sequence shown here is derived from an EMBL/GenBank/DDBJ whole genome shotgun (WGS) entry which is preliminary data.</text>
</comment>
<evidence type="ECO:0000313" key="4">
    <source>
        <dbReference type="EMBL" id="MYN16748.1"/>
    </source>
</evidence>
<dbReference type="CDD" id="cd00397">
    <property type="entry name" value="DNA_BRE_C"/>
    <property type="match status" value="1"/>
</dbReference>
<dbReference type="InterPro" id="IPR013762">
    <property type="entry name" value="Integrase-like_cat_sf"/>
</dbReference>
<keyword evidence="5" id="KW-1185">Reference proteome</keyword>
<feature type="compositionally biased region" description="Basic and acidic residues" evidence="2">
    <location>
        <begin position="235"/>
        <end position="246"/>
    </location>
</feature>
<sequence length="406" mass="46177">MILQLSDSQVPINLRGPVLVDSKGLPRYWATVWSTVTTGALADSTHLQKLRYLDNLYQHADELHGYCGLDDALASLDDAALGEILESWFVSIRNKPRTTAADETRWQVGFNFVRSVVSWIAKSNSQRTLQQIEARLHQLSVLYSQFRVKKRNAPEAIRSLPASTIEALYQLLDPESDSNPFPNERTRWRVYVAFILMLHQGLRRGEVLLLPVDAVKSGFDARHGRTRSWINIRENKYEDPNHDPRHSKPSIKTQASVRQIPISEATSRIVQFYADNYRGRAQHSFLLSSKTRAPLSTEALTKAFAMVSSRLPPNVISELQARTGKTTITPHDLRHTCSVVRLHQLLLHGDSMDEALQKMRTFFGWARQSTMPARYARAVFEDRLAGVWNDAFDDRVELLRTLPGGH</sequence>
<feature type="domain" description="Tyr recombinase" evidence="3">
    <location>
        <begin position="155"/>
        <end position="389"/>
    </location>
</feature>
<feature type="region of interest" description="Disordered" evidence="2">
    <location>
        <begin position="235"/>
        <end position="256"/>
    </location>
</feature>
<evidence type="ECO:0000313" key="5">
    <source>
        <dbReference type="Proteomes" id="UP000484875"/>
    </source>
</evidence>
<protein>
    <submittedName>
        <fullName evidence="4">Tyrosine-type recombinase/integrase</fullName>
    </submittedName>
</protein>
<dbReference type="AlphaFoldDB" id="A0A845HDM6"/>
<accession>A0A845HDM6</accession>
<organism evidence="4 5">
    <name type="scientific">Duganella vulcania</name>
    <dbReference type="NCBI Taxonomy" id="2692166"/>
    <lineage>
        <taxon>Bacteria</taxon>
        <taxon>Pseudomonadati</taxon>
        <taxon>Pseudomonadota</taxon>
        <taxon>Betaproteobacteria</taxon>
        <taxon>Burkholderiales</taxon>
        <taxon>Oxalobacteraceae</taxon>
        <taxon>Telluria group</taxon>
        <taxon>Duganella</taxon>
    </lineage>
</organism>
<dbReference type="InterPro" id="IPR011010">
    <property type="entry name" value="DNA_brk_join_enz"/>
</dbReference>